<dbReference type="AlphaFoldDB" id="A0A0D1D7W5"/>
<name>A0A0D1D7W5_9RHOB</name>
<dbReference type="STRING" id="935700.jaqu_23250"/>
<protein>
    <recommendedName>
        <fullName evidence="4">DUF4239 domain-containing protein</fullName>
    </recommendedName>
</protein>
<dbReference type="InterPro" id="IPR025333">
    <property type="entry name" value="DUF4239"/>
</dbReference>
<keyword evidence="1" id="KW-1133">Transmembrane helix</keyword>
<keyword evidence="3" id="KW-1185">Reference proteome</keyword>
<dbReference type="PATRIC" id="fig|935700.4.peg.2393"/>
<proteinExistence type="predicted"/>
<dbReference type="OrthoDB" id="8016862at2"/>
<comment type="caution">
    <text evidence="2">The sequence shown here is derived from an EMBL/GenBank/DDBJ whole genome shotgun (WGS) entry which is preliminary data.</text>
</comment>
<organism evidence="2 3">
    <name type="scientific">Jannaschia aquimarina</name>
    <dbReference type="NCBI Taxonomy" id="935700"/>
    <lineage>
        <taxon>Bacteria</taxon>
        <taxon>Pseudomonadati</taxon>
        <taxon>Pseudomonadota</taxon>
        <taxon>Alphaproteobacteria</taxon>
        <taxon>Rhodobacterales</taxon>
        <taxon>Roseobacteraceae</taxon>
        <taxon>Jannaschia</taxon>
    </lineage>
</organism>
<feature type="transmembrane region" description="Helical" evidence="1">
    <location>
        <begin position="208"/>
        <end position="232"/>
    </location>
</feature>
<evidence type="ECO:0008006" key="4">
    <source>
        <dbReference type="Google" id="ProtNLM"/>
    </source>
</evidence>
<reference evidence="2 3" key="1">
    <citation type="submission" date="2015-02" db="EMBL/GenBank/DDBJ databases">
        <title>Genome Sequence of Jannaschia aquimarina DSM28248, a member of the Roseobacter clade.</title>
        <authorList>
            <person name="Voget S."/>
            <person name="Daniel R."/>
        </authorList>
    </citation>
    <scope>NUCLEOTIDE SEQUENCE [LARGE SCALE GENOMIC DNA]</scope>
    <source>
        <strain evidence="2 3">GSW-M26</strain>
    </source>
</reference>
<gene>
    <name evidence="2" type="ORF">jaqu_23250</name>
</gene>
<feature type="transmembrane region" description="Helical" evidence="1">
    <location>
        <begin position="48"/>
        <end position="65"/>
    </location>
</feature>
<keyword evidence="1" id="KW-0472">Membrane</keyword>
<accession>A0A0D1D7W5</accession>
<dbReference type="RefSeq" id="WP_052500929.1">
    <property type="nucleotide sequence ID" value="NZ_FZPF01000004.1"/>
</dbReference>
<dbReference type="EMBL" id="JYFE01000041">
    <property type="protein sequence ID" value="KIT16053.1"/>
    <property type="molecule type" value="Genomic_DNA"/>
</dbReference>
<dbReference type="Pfam" id="PF14023">
    <property type="entry name" value="Bestrophin-like"/>
    <property type="match status" value="1"/>
</dbReference>
<evidence type="ECO:0000313" key="2">
    <source>
        <dbReference type="EMBL" id="KIT16053.1"/>
    </source>
</evidence>
<sequence>MLPGLPPLVAGPLVVALVVAGALASYAIAHKALAHRADEDTRDLAGSVVFRIAALHGLVLALVFAQELAGIGAVREATAREATLVGDIFYDLRRYDAETTEQAQEAIARYAGLVVEEEWAALGRAGTLSPDAWGAWDETYALILDLAPATPRQERLSEILLRDIRELSALREARAEAARAGVSGLFIVTALVGVMLTAAAYFTFPPTALNLTLIGAFAGFSGLIIHFVVAFANPYVRPGHAPPHGFERFLGSDLPAATLGRDG</sequence>
<keyword evidence="1" id="KW-0812">Transmembrane</keyword>
<feature type="transmembrane region" description="Helical" evidence="1">
    <location>
        <begin position="180"/>
        <end position="202"/>
    </location>
</feature>
<evidence type="ECO:0000256" key="1">
    <source>
        <dbReference type="SAM" id="Phobius"/>
    </source>
</evidence>
<dbReference type="Proteomes" id="UP000032232">
    <property type="component" value="Unassembled WGS sequence"/>
</dbReference>
<evidence type="ECO:0000313" key="3">
    <source>
        <dbReference type="Proteomes" id="UP000032232"/>
    </source>
</evidence>